<sequence length="245" mass="25664">MAKVGAHARQRWPVAVLAIFAITGYLFVAASVSADGGDLRPAGGDPASLAQERAKRIDERRSDARHLRADIEDLSASVSSATVKKLRARAKALEEPTGLTALEGPGIRVTLNDAPPGLKPPDGTDPKVLLVHQQDIQAYVNALWAGGAEAVTLQGQRLISTTGIKCVGATVVLDGVPYFPPYVIEAIGDVGTMNTAIDTSAATISFAQYAADPRYQLGLDIEDVDNVKAPAYAGTVSLSYAKATN</sequence>
<dbReference type="RefSeq" id="WP_149690398.1">
    <property type="nucleotide sequence ID" value="NZ_SDPQ02000003.1"/>
</dbReference>
<evidence type="ECO:0000313" key="3">
    <source>
        <dbReference type="EMBL" id="KAA1395747.1"/>
    </source>
</evidence>
<evidence type="ECO:0000313" key="4">
    <source>
        <dbReference type="Proteomes" id="UP000380867"/>
    </source>
</evidence>
<dbReference type="Pfam" id="PF05949">
    <property type="entry name" value="DUF881"/>
    <property type="match status" value="1"/>
</dbReference>
<dbReference type="Gene3D" id="3.30.70.1880">
    <property type="entry name" value="Protein of unknown function DUF881"/>
    <property type="match status" value="1"/>
</dbReference>
<accession>A0A5M4FBW1</accession>
<proteinExistence type="inferred from homology"/>
<evidence type="ECO:0000256" key="1">
    <source>
        <dbReference type="ARBA" id="ARBA00009108"/>
    </source>
</evidence>
<dbReference type="Proteomes" id="UP000380867">
    <property type="component" value="Unassembled WGS sequence"/>
</dbReference>
<keyword evidence="4" id="KW-1185">Reference proteome</keyword>
<dbReference type="InterPro" id="IPR010273">
    <property type="entry name" value="DUF881"/>
</dbReference>
<reference evidence="3" key="1">
    <citation type="submission" date="2019-09" db="EMBL/GenBank/DDBJ databases">
        <authorList>
            <person name="Li J."/>
        </authorList>
    </citation>
    <scope>NUCLEOTIDE SEQUENCE [LARGE SCALE GENOMIC DNA]</scope>
    <source>
        <strain evidence="3">JCM 14732</strain>
    </source>
</reference>
<dbReference type="AlphaFoldDB" id="A0A5M4FBW1"/>
<dbReference type="PANTHER" id="PTHR37313:SF4">
    <property type="entry name" value="CONSERVED MEMBRANE PROTEIN-RELATED"/>
    <property type="match status" value="1"/>
</dbReference>
<comment type="similarity">
    <text evidence="1">Belongs to the UPF0749 family.</text>
</comment>
<dbReference type="PANTHER" id="PTHR37313">
    <property type="entry name" value="UPF0749 PROTEIN RV1825"/>
    <property type="match status" value="1"/>
</dbReference>
<name>A0A5M4FBW1_9ACTN</name>
<keyword evidence="2" id="KW-1133">Transmembrane helix</keyword>
<keyword evidence="2" id="KW-0472">Membrane</keyword>
<keyword evidence="2" id="KW-0812">Transmembrane</keyword>
<gene>
    <name evidence="3" type="ORF">ESP70_016545</name>
</gene>
<dbReference type="GO" id="GO:0005886">
    <property type="term" value="C:plasma membrane"/>
    <property type="evidence" value="ECO:0007669"/>
    <property type="project" value="TreeGrafter"/>
</dbReference>
<protein>
    <submittedName>
        <fullName evidence="3">DUF881 domain-containing protein</fullName>
    </submittedName>
</protein>
<evidence type="ECO:0000256" key="2">
    <source>
        <dbReference type="SAM" id="Phobius"/>
    </source>
</evidence>
<organism evidence="3 4">
    <name type="scientific">Aeromicrobium ginsengisoli</name>
    <dbReference type="NCBI Taxonomy" id="363867"/>
    <lineage>
        <taxon>Bacteria</taxon>
        <taxon>Bacillati</taxon>
        <taxon>Actinomycetota</taxon>
        <taxon>Actinomycetes</taxon>
        <taxon>Propionibacteriales</taxon>
        <taxon>Nocardioidaceae</taxon>
        <taxon>Aeromicrobium</taxon>
    </lineage>
</organism>
<dbReference type="EMBL" id="SDPQ02000003">
    <property type="protein sequence ID" value="KAA1395747.1"/>
    <property type="molecule type" value="Genomic_DNA"/>
</dbReference>
<feature type="transmembrane region" description="Helical" evidence="2">
    <location>
        <begin position="12"/>
        <end position="32"/>
    </location>
</feature>
<dbReference type="OrthoDB" id="3214641at2"/>
<comment type="caution">
    <text evidence="3">The sequence shown here is derived from an EMBL/GenBank/DDBJ whole genome shotgun (WGS) entry which is preliminary data.</text>
</comment>